<evidence type="ECO:0000313" key="3">
    <source>
        <dbReference type="Proteomes" id="UP000008022"/>
    </source>
</evidence>
<evidence type="ECO:0000256" key="1">
    <source>
        <dbReference type="SAM" id="MobiDB-lite"/>
    </source>
</evidence>
<dbReference type="Proteomes" id="UP000008022">
    <property type="component" value="Unassembled WGS sequence"/>
</dbReference>
<evidence type="ECO:0000313" key="2">
    <source>
        <dbReference type="EnsemblPlants" id="ORUFI03G22680.1"/>
    </source>
</evidence>
<reference evidence="3" key="1">
    <citation type="submission" date="2013-06" db="EMBL/GenBank/DDBJ databases">
        <authorList>
            <person name="Zhao Q."/>
        </authorList>
    </citation>
    <scope>NUCLEOTIDE SEQUENCE</scope>
    <source>
        <strain evidence="3">cv. W1943</strain>
    </source>
</reference>
<accession>A0A0E0NWR8</accession>
<name>A0A0E0NWR8_ORYRU</name>
<sequence>MRRRTAVSGPGQASEDGAALQGIGGAGRGGARRVRRRTGTGARVSGRMGRRETEAQSYFLFFLFSV</sequence>
<dbReference type="HOGENOM" id="CLU_2835685_0_0_1"/>
<dbReference type="EnsemblPlants" id="ORUFI03G22680.1">
    <property type="protein sequence ID" value="ORUFI03G22680.1"/>
    <property type="gene ID" value="ORUFI03G22680"/>
</dbReference>
<keyword evidence="3" id="KW-1185">Reference proteome</keyword>
<dbReference type="AlphaFoldDB" id="A0A0E0NWR8"/>
<dbReference type="Gramene" id="ORUFI03G22680.1">
    <property type="protein sequence ID" value="ORUFI03G22680.1"/>
    <property type="gene ID" value="ORUFI03G22680"/>
</dbReference>
<organism evidence="2 3">
    <name type="scientific">Oryza rufipogon</name>
    <name type="common">Brownbeard rice</name>
    <name type="synonym">Asian wild rice</name>
    <dbReference type="NCBI Taxonomy" id="4529"/>
    <lineage>
        <taxon>Eukaryota</taxon>
        <taxon>Viridiplantae</taxon>
        <taxon>Streptophyta</taxon>
        <taxon>Embryophyta</taxon>
        <taxon>Tracheophyta</taxon>
        <taxon>Spermatophyta</taxon>
        <taxon>Magnoliopsida</taxon>
        <taxon>Liliopsida</taxon>
        <taxon>Poales</taxon>
        <taxon>Poaceae</taxon>
        <taxon>BOP clade</taxon>
        <taxon>Oryzoideae</taxon>
        <taxon>Oryzeae</taxon>
        <taxon>Oryzinae</taxon>
        <taxon>Oryza</taxon>
    </lineage>
</organism>
<proteinExistence type="predicted"/>
<protein>
    <submittedName>
        <fullName evidence="2">Uncharacterized protein</fullName>
    </submittedName>
</protein>
<reference evidence="2" key="2">
    <citation type="submission" date="2015-06" db="UniProtKB">
        <authorList>
            <consortium name="EnsemblPlants"/>
        </authorList>
    </citation>
    <scope>IDENTIFICATION</scope>
</reference>
<feature type="region of interest" description="Disordered" evidence="1">
    <location>
        <begin position="1"/>
        <end position="49"/>
    </location>
</feature>